<name>A0AAV9CEP9_ACOCL</name>
<evidence type="ECO:0000313" key="6">
    <source>
        <dbReference type="Proteomes" id="UP001180020"/>
    </source>
</evidence>
<keyword evidence="4" id="KW-0812">Transmembrane</keyword>
<organism evidence="5 6">
    <name type="scientific">Acorus calamus</name>
    <name type="common">Sweet flag</name>
    <dbReference type="NCBI Taxonomy" id="4465"/>
    <lineage>
        <taxon>Eukaryota</taxon>
        <taxon>Viridiplantae</taxon>
        <taxon>Streptophyta</taxon>
        <taxon>Embryophyta</taxon>
        <taxon>Tracheophyta</taxon>
        <taxon>Spermatophyta</taxon>
        <taxon>Magnoliopsida</taxon>
        <taxon>Liliopsida</taxon>
        <taxon>Acoraceae</taxon>
        <taxon>Acorus</taxon>
    </lineage>
</organism>
<accession>A0AAV9CEP9</accession>
<feature type="transmembrane region" description="Helical" evidence="4">
    <location>
        <begin position="45"/>
        <end position="68"/>
    </location>
</feature>
<comment type="subcellular location">
    <subcellularLocation>
        <location evidence="4">Golgi apparatus membrane</location>
        <topology evidence="4">Single-pass type II membrane protein</topology>
    </subcellularLocation>
</comment>
<dbReference type="Gene3D" id="3.90.550.10">
    <property type="entry name" value="Spore Coat Polysaccharide Biosynthesis Protein SpsA, Chain A"/>
    <property type="match status" value="1"/>
</dbReference>
<keyword evidence="6" id="KW-1185">Reference proteome</keyword>
<evidence type="ECO:0000256" key="3">
    <source>
        <dbReference type="ARBA" id="ARBA00022676"/>
    </source>
</evidence>
<gene>
    <name evidence="5" type="primary">GAUT15</name>
    <name evidence="5" type="ORF">QJS10_CPB20g01750</name>
</gene>
<evidence type="ECO:0000256" key="1">
    <source>
        <dbReference type="ARBA" id="ARBA00004877"/>
    </source>
</evidence>
<evidence type="ECO:0000313" key="5">
    <source>
        <dbReference type="EMBL" id="KAK1286773.1"/>
    </source>
</evidence>
<reference evidence="5" key="2">
    <citation type="submission" date="2023-06" db="EMBL/GenBank/DDBJ databases">
        <authorList>
            <person name="Ma L."/>
            <person name="Liu K.-W."/>
            <person name="Li Z."/>
            <person name="Hsiao Y.-Y."/>
            <person name="Qi Y."/>
            <person name="Fu T."/>
            <person name="Tang G."/>
            <person name="Zhang D."/>
            <person name="Sun W.-H."/>
            <person name="Liu D.-K."/>
            <person name="Li Y."/>
            <person name="Chen G.-Z."/>
            <person name="Liu X.-D."/>
            <person name="Liao X.-Y."/>
            <person name="Jiang Y.-T."/>
            <person name="Yu X."/>
            <person name="Hao Y."/>
            <person name="Huang J."/>
            <person name="Zhao X.-W."/>
            <person name="Ke S."/>
            <person name="Chen Y.-Y."/>
            <person name="Wu W.-L."/>
            <person name="Hsu J.-L."/>
            <person name="Lin Y.-F."/>
            <person name="Huang M.-D."/>
            <person name="Li C.-Y."/>
            <person name="Huang L."/>
            <person name="Wang Z.-W."/>
            <person name="Zhao X."/>
            <person name="Zhong W.-Y."/>
            <person name="Peng D.-H."/>
            <person name="Ahmad S."/>
            <person name="Lan S."/>
            <person name="Zhang J.-S."/>
            <person name="Tsai W.-C."/>
            <person name="Van De Peer Y."/>
            <person name="Liu Z.-J."/>
        </authorList>
    </citation>
    <scope>NUCLEOTIDE SEQUENCE</scope>
    <source>
        <strain evidence="5">CP</strain>
        <tissue evidence="5">Leaves</tissue>
    </source>
</reference>
<keyword evidence="4" id="KW-0333">Golgi apparatus</keyword>
<dbReference type="InterPro" id="IPR029993">
    <property type="entry name" value="GAUT"/>
</dbReference>
<dbReference type="Proteomes" id="UP001180020">
    <property type="component" value="Unassembled WGS sequence"/>
</dbReference>
<dbReference type="EC" id="2.4.1.-" evidence="4"/>
<dbReference type="SUPFAM" id="SSF53448">
    <property type="entry name" value="Nucleotide-diphospho-sugar transferases"/>
    <property type="match status" value="1"/>
</dbReference>
<keyword evidence="4" id="KW-1133">Transmembrane helix</keyword>
<dbReference type="InterPro" id="IPR002495">
    <property type="entry name" value="Glyco_trans_8"/>
</dbReference>
<dbReference type="CDD" id="cd06429">
    <property type="entry name" value="GT8_like_1"/>
    <property type="match status" value="1"/>
</dbReference>
<dbReference type="EMBL" id="JAUJYO010000020">
    <property type="protein sequence ID" value="KAK1286773.1"/>
    <property type="molecule type" value="Genomic_DNA"/>
</dbReference>
<protein>
    <recommendedName>
        <fullName evidence="4">Hexosyltransferase</fullName>
        <ecNumber evidence="4">2.4.1.-</ecNumber>
    </recommendedName>
</protein>
<dbReference type="PANTHER" id="PTHR32116:SF30">
    <property type="entry name" value="GALACTURONOSYLTRANSFERASE 15-RELATED"/>
    <property type="match status" value="1"/>
</dbReference>
<dbReference type="GO" id="GO:0071555">
    <property type="term" value="P:cell wall organization"/>
    <property type="evidence" value="ECO:0007669"/>
    <property type="project" value="UniProtKB-KW"/>
</dbReference>
<keyword evidence="4" id="KW-0472">Membrane</keyword>
<dbReference type="GO" id="GO:0047262">
    <property type="term" value="F:polygalacturonate 4-alpha-galacturonosyltransferase activity"/>
    <property type="evidence" value="ECO:0007669"/>
    <property type="project" value="InterPro"/>
</dbReference>
<comment type="caution">
    <text evidence="5">The sequence shown here is derived from an EMBL/GenBank/DDBJ whole genome shotgun (WGS) entry which is preliminary data.</text>
</comment>
<proteinExistence type="inferred from homology"/>
<comment type="similarity">
    <text evidence="2 4">Belongs to the glycosyltransferase 8 family.</text>
</comment>
<keyword evidence="3 4" id="KW-0328">Glycosyltransferase</keyword>
<evidence type="ECO:0000256" key="4">
    <source>
        <dbReference type="RuleBase" id="RU362027"/>
    </source>
</evidence>
<evidence type="ECO:0000256" key="2">
    <source>
        <dbReference type="ARBA" id="ARBA00006351"/>
    </source>
</evidence>
<sequence>MHLYIAPGAKRVTISSLGGGCSCEATKAAGKKDGPSNRRFSFRSALPTILIAGVLLPFVFIRAAFVALDGASRCSSDNHCFGWRFGPQFLWGGDTSLRLGNELARALIEAQEEGVEGSAVEATPKSFSDLVADVTANQYDLKTFALKTKAMLLKMDSRARIARKGESIYRNLATIGIPKSMHCLSLRLAEEYSVNALARAPLPPPEFISHLTDRTRHHIALLTDNILAAAVAVSTAMTSSSEPQKMVFHILTDKKTYGPMHAWFALNPVTPAVVEVKGLHQFEWPTEVNIRVMKTVEAHRVIWEHHYHRSRREMEEEEYSDLEALTPGPFSLLNHLRIFLPELFPKLDRIVFLDDDVIVQRDLSPLWSLNLKGKANGAVFGSFDGVDGNQLTCLGGKFSDHLNFSNPIISEAFNVDSCGWLHGMNIFNLRQWRRENITQKYLQWLKLNIESGFTLWRMGSLPPALLAFDGHTYPIDPSWHIAGLGQFPHNRVQTINLESAAVVHFSGPAKPWLEIGSPDLRALWRTHVNFSSKFIRCCRIML</sequence>
<dbReference type="InterPro" id="IPR029044">
    <property type="entry name" value="Nucleotide-diphossugar_trans"/>
</dbReference>
<dbReference type="Pfam" id="PF01501">
    <property type="entry name" value="Glyco_transf_8"/>
    <property type="match status" value="1"/>
</dbReference>
<keyword evidence="4" id="KW-0961">Cell wall biogenesis/degradation</keyword>
<keyword evidence="3 4" id="KW-0808">Transferase</keyword>
<dbReference type="GO" id="GO:0000139">
    <property type="term" value="C:Golgi membrane"/>
    <property type="evidence" value="ECO:0007669"/>
    <property type="project" value="UniProtKB-SubCell"/>
</dbReference>
<comment type="pathway">
    <text evidence="1 4">Glycan metabolism; pectin biosynthesis.</text>
</comment>
<dbReference type="AlphaFoldDB" id="A0AAV9CEP9"/>
<reference evidence="5" key="1">
    <citation type="journal article" date="2023" name="Nat. Commun.">
        <title>Diploid and tetraploid genomes of Acorus and the evolution of monocots.</title>
        <authorList>
            <person name="Ma L."/>
            <person name="Liu K.W."/>
            <person name="Li Z."/>
            <person name="Hsiao Y.Y."/>
            <person name="Qi Y."/>
            <person name="Fu T."/>
            <person name="Tang G.D."/>
            <person name="Zhang D."/>
            <person name="Sun W.H."/>
            <person name="Liu D.K."/>
            <person name="Li Y."/>
            <person name="Chen G.Z."/>
            <person name="Liu X.D."/>
            <person name="Liao X.Y."/>
            <person name="Jiang Y.T."/>
            <person name="Yu X."/>
            <person name="Hao Y."/>
            <person name="Huang J."/>
            <person name="Zhao X.W."/>
            <person name="Ke S."/>
            <person name="Chen Y.Y."/>
            <person name="Wu W.L."/>
            <person name="Hsu J.L."/>
            <person name="Lin Y.F."/>
            <person name="Huang M.D."/>
            <person name="Li C.Y."/>
            <person name="Huang L."/>
            <person name="Wang Z.W."/>
            <person name="Zhao X."/>
            <person name="Zhong W.Y."/>
            <person name="Peng D.H."/>
            <person name="Ahmad S."/>
            <person name="Lan S."/>
            <person name="Zhang J.S."/>
            <person name="Tsai W.C."/>
            <person name="Van de Peer Y."/>
            <person name="Liu Z.J."/>
        </authorList>
    </citation>
    <scope>NUCLEOTIDE SEQUENCE</scope>
    <source>
        <strain evidence="5">CP</strain>
    </source>
</reference>
<dbReference type="PANTHER" id="PTHR32116">
    <property type="entry name" value="GALACTURONOSYLTRANSFERASE 4-RELATED"/>
    <property type="match status" value="1"/>
</dbReference>